<keyword evidence="3" id="KW-1185">Reference proteome</keyword>
<dbReference type="EMBL" id="JAINUG010000004">
    <property type="protein sequence ID" value="KAJ8417200.1"/>
    <property type="molecule type" value="Genomic_DNA"/>
</dbReference>
<feature type="compositionally biased region" description="Basic and acidic residues" evidence="1">
    <location>
        <begin position="108"/>
        <end position="121"/>
    </location>
</feature>
<feature type="compositionally biased region" description="Low complexity" evidence="1">
    <location>
        <begin position="31"/>
        <end position="42"/>
    </location>
</feature>
<accession>A0AAD7TA70</accession>
<protein>
    <submittedName>
        <fullName evidence="2">Uncharacterized protein</fullName>
    </submittedName>
</protein>
<reference evidence="2" key="1">
    <citation type="journal article" date="2023" name="Science">
        <title>Genome structures resolve the early diversification of teleost fishes.</title>
        <authorList>
            <person name="Parey E."/>
            <person name="Louis A."/>
            <person name="Montfort J."/>
            <person name="Bouchez O."/>
            <person name="Roques C."/>
            <person name="Iampietro C."/>
            <person name="Lluch J."/>
            <person name="Castinel A."/>
            <person name="Donnadieu C."/>
            <person name="Desvignes T."/>
            <person name="Floi Bucao C."/>
            <person name="Jouanno E."/>
            <person name="Wen M."/>
            <person name="Mejri S."/>
            <person name="Dirks R."/>
            <person name="Jansen H."/>
            <person name="Henkel C."/>
            <person name="Chen W.J."/>
            <person name="Zahm M."/>
            <person name="Cabau C."/>
            <person name="Klopp C."/>
            <person name="Thompson A.W."/>
            <person name="Robinson-Rechavi M."/>
            <person name="Braasch I."/>
            <person name="Lecointre G."/>
            <person name="Bobe J."/>
            <person name="Postlethwait J.H."/>
            <person name="Berthelot C."/>
            <person name="Roest Crollius H."/>
            <person name="Guiguen Y."/>
        </authorList>
    </citation>
    <scope>NUCLEOTIDE SEQUENCE</scope>
    <source>
        <strain evidence="2">NC1722</strain>
    </source>
</reference>
<dbReference type="Proteomes" id="UP001221898">
    <property type="component" value="Unassembled WGS sequence"/>
</dbReference>
<sequence length="215" mass="23176">MLLLLIGVAFKKPPSRGTLRRHRARARLTLPRAAPRQPALHQVSDGAGRGPRSLTPPPRPRLTGPCVTGGKGLAGHLGRFRIKADARSERPGHDCVAGLRSQGALRLRNPERSLRRARGSDHTGGTQPVGPKTAPPRPGMNARLAYRGRSANAVRVEKLLSKQTRDRGQAHRHPSQDRRYAQSNPGGTSAPPSQHLLSPPPRSSPDPAAFGYILP</sequence>
<organism evidence="2 3">
    <name type="scientific">Aldrovandia affinis</name>
    <dbReference type="NCBI Taxonomy" id="143900"/>
    <lineage>
        <taxon>Eukaryota</taxon>
        <taxon>Metazoa</taxon>
        <taxon>Chordata</taxon>
        <taxon>Craniata</taxon>
        <taxon>Vertebrata</taxon>
        <taxon>Euteleostomi</taxon>
        <taxon>Actinopterygii</taxon>
        <taxon>Neopterygii</taxon>
        <taxon>Teleostei</taxon>
        <taxon>Notacanthiformes</taxon>
        <taxon>Halosauridae</taxon>
        <taxon>Aldrovandia</taxon>
    </lineage>
</organism>
<feature type="compositionally biased region" description="Basic and acidic residues" evidence="1">
    <location>
        <begin position="160"/>
        <end position="180"/>
    </location>
</feature>
<feature type="region of interest" description="Disordered" evidence="1">
    <location>
        <begin position="31"/>
        <end position="64"/>
    </location>
</feature>
<feature type="region of interest" description="Disordered" evidence="1">
    <location>
        <begin position="85"/>
        <end position="141"/>
    </location>
</feature>
<dbReference type="AlphaFoldDB" id="A0AAD7TA70"/>
<evidence type="ECO:0000256" key="1">
    <source>
        <dbReference type="SAM" id="MobiDB-lite"/>
    </source>
</evidence>
<evidence type="ECO:0000313" key="2">
    <source>
        <dbReference type="EMBL" id="KAJ8417200.1"/>
    </source>
</evidence>
<name>A0AAD7TA70_9TELE</name>
<proteinExistence type="predicted"/>
<gene>
    <name evidence="2" type="ORF">AAFF_G00284270</name>
</gene>
<feature type="region of interest" description="Disordered" evidence="1">
    <location>
        <begin position="160"/>
        <end position="215"/>
    </location>
</feature>
<evidence type="ECO:0000313" key="3">
    <source>
        <dbReference type="Proteomes" id="UP001221898"/>
    </source>
</evidence>
<comment type="caution">
    <text evidence="2">The sequence shown here is derived from an EMBL/GenBank/DDBJ whole genome shotgun (WGS) entry which is preliminary data.</text>
</comment>